<dbReference type="InterPro" id="IPR029068">
    <property type="entry name" value="Glyas_Bleomycin-R_OHBP_Dase"/>
</dbReference>
<proteinExistence type="predicted"/>
<reference evidence="1" key="1">
    <citation type="submission" date="2021-01" db="EMBL/GenBank/DDBJ databases">
        <title>Genome public.</title>
        <authorList>
            <person name="Liu C."/>
            <person name="Sun Q."/>
        </authorList>
    </citation>
    <scope>NUCLEOTIDE SEQUENCE</scope>
    <source>
        <strain evidence="1">YIM B02565</strain>
    </source>
</reference>
<name>A0A937FDG0_9CLOT</name>
<dbReference type="Gene3D" id="3.10.180.10">
    <property type="entry name" value="2,3-Dihydroxybiphenyl 1,2-Dioxygenase, domain 1"/>
    <property type="match status" value="1"/>
</dbReference>
<dbReference type="AlphaFoldDB" id="A0A937FDG0"/>
<evidence type="ECO:0000313" key="1">
    <source>
        <dbReference type="EMBL" id="MBL4931208.1"/>
    </source>
</evidence>
<evidence type="ECO:0000313" key="2">
    <source>
        <dbReference type="Proteomes" id="UP000623681"/>
    </source>
</evidence>
<organism evidence="1 2">
    <name type="scientific">Clostridium paridis</name>
    <dbReference type="NCBI Taxonomy" id="2803863"/>
    <lineage>
        <taxon>Bacteria</taxon>
        <taxon>Bacillati</taxon>
        <taxon>Bacillota</taxon>
        <taxon>Clostridia</taxon>
        <taxon>Eubacteriales</taxon>
        <taxon>Clostridiaceae</taxon>
        <taxon>Clostridium</taxon>
    </lineage>
</organism>
<dbReference type="Proteomes" id="UP000623681">
    <property type="component" value="Unassembled WGS sequence"/>
</dbReference>
<dbReference type="RefSeq" id="WP_202766577.1">
    <property type="nucleotide sequence ID" value="NZ_JAESWA010000017.1"/>
</dbReference>
<sequence>MIEGISHITFIERDLEKTTKLFKSLISEVEYYLNKIKELNLELKPPRERVPGEGYSIYFYDYDNNLFELHTETLEKRLESYSNINNFNEKMKGDLSWKN</sequence>
<evidence type="ECO:0008006" key="3">
    <source>
        <dbReference type="Google" id="ProtNLM"/>
    </source>
</evidence>
<comment type="caution">
    <text evidence="1">The sequence shown here is derived from an EMBL/GenBank/DDBJ whole genome shotgun (WGS) entry which is preliminary data.</text>
</comment>
<protein>
    <recommendedName>
        <fullName evidence="3">VOC domain-containing protein</fullName>
    </recommendedName>
</protein>
<dbReference type="EMBL" id="JAESWA010000017">
    <property type="protein sequence ID" value="MBL4931208.1"/>
    <property type="molecule type" value="Genomic_DNA"/>
</dbReference>
<dbReference type="SUPFAM" id="SSF54593">
    <property type="entry name" value="Glyoxalase/Bleomycin resistance protein/Dihydroxybiphenyl dioxygenase"/>
    <property type="match status" value="1"/>
</dbReference>
<keyword evidence="2" id="KW-1185">Reference proteome</keyword>
<gene>
    <name evidence="1" type="ORF">JK634_05275</name>
</gene>
<accession>A0A937FDG0</accession>